<dbReference type="EMBL" id="JAZDRP010000002">
    <property type="protein sequence ID" value="MEE2525656.1"/>
    <property type="molecule type" value="Genomic_DNA"/>
</dbReference>
<protein>
    <submittedName>
        <fullName evidence="2">DsrE family protein</fullName>
    </submittedName>
</protein>
<evidence type="ECO:0000313" key="2">
    <source>
        <dbReference type="EMBL" id="MEE2525656.1"/>
    </source>
</evidence>
<name>A0ABU7LP11_9PROT</name>
<dbReference type="PANTHER" id="PTHR37691">
    <property type="entry name" value="BLR3518 PROTEIN"/>
    <property type="match status" value="1"/>
</dbReference>
<dbReference type="Pfam" id="PF02635">
    <property type="entry name" value="DsrE"/>
    <property type="match status" value="1"/>
</dbReference>
<dbReference type="InterPro" id="IPR027396">
    <property type="entry name" value="DsrEFH-like"/>
</dbReference>
<evidence type="ECO:0000256" key="1">
    <source>
        <dbReference type="SAM" id="SignalP"/>
    </source>
</evidence>
<keyword evidence="1" id="KW-0732">Signal</keyword>
<proteinExistence type="predicted"/>
<dbReference type="SUPFAM" id="SSF75169">
    <property type="entry name" value="DsrEFH-like"/>
    <property type="match status" value="1"/>
</dbReference>
<sequence>MKFASVLMAVALSGAAVSAQDLPSAFSTGPVIADYGPVAEVPGASPIAADAVFQVAFDTATPAEDAQLNRTLASAARFINMHGRAGVDPDNVHVAIVLHGRAVQDVTHPAEGEENPNEGLIAALLEQNVEIYVCGQSAAYYEVTAEDLLPGVTMSLSAMTAHAQLQQRGYTLNPF</sequence>
<keyword evidence="3" id="KW-1185">Reference proteome</keyword>
<comment type="caution">
    <text evidence="2">The sequence shown here is derived from an EMBL/GenBank/DDBJ whole genome shotgun (WGS) entry which is preliminary data.</text>
</comment>
<dbReference type="PANTHER" id="PTHR37691:SF1">
    <property type="entry name" value="BLR3518 PROTEIN"/>
    <property type="match status" value="1"/>
</dbReference>
<dbReference type="InterPro" id="IPR003787">
    <property type="entry name" value="Sulphur_relay_DsrE/F-like"/>
</dbReference>
<dbReference type="Proteomes" id="UP001354971">
    <property type="component" value="Unassembled WGS sequence"/>
</dbReference>
<dbReference type="Gene3D" id="3.40.1260.10">
    <property type="entry name" value="DsrEFH-like"/>
    <property type="match status" value="1"/>
</dbReference>
<reference evidence="2 3" key="1">
    <citation type="submission" date="2024-01" db="EMBL/GenBank/DDBJ databases">
        <title>Hyphobacterium bacterium isolated from marine sediment.</title>
        <authorList>
            <person name="Zhao S."/>
        </authorList>
    </citation>
    <scope>NUCLEOTIDE SEQUENCE [LARGE SCALE GENOMIC DNA]</scope>
    <source>
        <strain evidence="3">HN65</strain>
    </source>
</reference>
<evidence type="ECO:0000313" key="3">
    <source>
        <dbReference type="Proteomes" id="UP001354971"/>
    </source>
</evidence>
<organism evidence="2 3">
    <name type="scientific">Hyphobacterium lacteum</name>
    <dbReference type="NCBI Taxonomy" id="3116575"/>
    <lineage>
        <taxon>Bacteria</taxon>
        <taxon>Pseudomonadati</taxon>
        <taxon>Pseudomonadota</taxon>
        <taxon>Alphaproteobacteria</taxon>
        <taxon>Maricaulales</taxon>
        <taxon>Maricaulaceae</taxon>
        <taxon>Hyphobacterium</taxon>
    </lineage>
</organism>
<feature type="chain" id="PRO_5047220721" evidence="1">
    <location>
        <begin position="20"/>
        <end position="175"/>
    </location>
</feature>
<gene>
    <name evidence="2" type="ORF">V0U79_04700</name>
</gene>
<accession>A0ABU7LP11</accession>
<dbReference type="RefSeq" id="WP_330198315.1">
    <property type="nucleotide sequence ID" value="NZ_JAZDRP010000002.1"/>
</dbReference>
<feature type="signal peptide" evidence="1">
    <location>
        <begin position="1"/>
        <end position="19"/>
    </location>
</feature>